<comment type="caution">
    <text evidence="1">The sequence shown here is derived from an EMBL/GenBank/DDBJ whole genome shotgun (WGS) entry which is preliminary data.</text>
</comment>
<accession>A0A4Y2CIQ4</accession>
<sequence>MVSYGPTGHDVTSNHLGKFGSRLLMEISRKLSHFRESSICRQNGRQVRSQGLWSRPVRCRHSILTPVKLYSNHKTNILIIVTTLHVRNNNQNYISMSNFRLNPSTGGLISLLYPPNRHSCCHSIRHGDMGRRSVSLNTHSQSLTR</sequence>
<reference evidence="1 2" key="1">
    <citation type="journal article" date="2019" name="Sci. Rep.">
        <title>Orb-weaving spider Araneus ventricosus genome elucidates the spidroin gene catalogue.</title>
        <authorList>
            <person name="Kono N."/>
            <person name="Nakamura H."/>
            <person name="Ohtoshi R."/>
            <person name="Moran D.A.P."/>
            <person name="Shinohara A."/>
            <person name="Yoshida Y."/>
            <person name="Fujiwara M."/>
            <person name="Mori M."/>
            <person name="Tomita M."/>
            <person name="Arakawa K."/>
        </authorList>
    </citation>
    <scope>NUCLEOTIDE SEQUENCE [LARGE SCALE GENOMIC DNA]</scope>
</reference>
<proteinExistence type="predicted"/>
<dbReference type="Proteomes" id="UP000499080">
    <property type="component" value="Unassembled WGS sequence"/>
</dbReference>
<dbReference type="AlphaFoldDB" id="A0A4Y2CIQ4"/>
<evidence type="ECO:0000313" key="2">
    <source>
        <dbReference type="Proteomes" id="UP000499080"/>
    </source>
</evidence>
<name>A0A4Y2CIQ4_ARAVE</name>
<evidence type="ECO:0000313" key="1">
    <source>
        <dbReference type="EMBL" id="GBM03796.1"/>
    </source>
</evidence>
<keyword evidence="2" id="KW-1185">Reference proteome</keyword>
<protein>
    <submittedName>
        <fullName evidence="1">Uncharacterized protein</fullName>
    </submittedName>
</protein>
<dbReference type="EMBL" id="BGPR01000195">
    <property type="protein sequence ID" value="GBM03796.1"/>
    <property type="molecule type" value="Genomic_DNA"/>
</dbReference>
<organism evidence="1 2">
    <name type="scientific">Araneus ventricosus</name>
    <name type="common">Orbweaver spider</name>
    <name type="synonym">Epeira ventricosa</name>
    <dbReference type="NCBI Taxonomy" id="182803"/>
    <lineage>
        <taxon>Eukaryota</taxon>
        <taxon>Metazoa</taxon>
        <taxon>Ecdysozoa</taxon>
        <taxon>Arthropoda</taxon>
        <taxon>Chelicerata</taxon>
        <taxon>Arachnida</taxon>
        <taxon>Araneae</taxon>
        <taxon>Araneomorphae</taxon>
        <taxon>Entelegynae</taxon>
        <taxon>Araneoidea</taxon>
        <taxon>Araneidae</taxon>
        <taxon>Araneus</taxon>
    </lineage>
</organism>
<gene>
    <name evidence="1" type="ORF">AVEN_231278_1</name>
</gene>